<keyword evidence="6" id="KW-0560">Oxidoreductase</keyword>
<keyword evidence="10" id="KW-0575">Peroxidase</keyword>
<dbReference type="InterPro" id="IPR009056">
    <property type="entry name" value="Cyt_c-like_dom"/>
</dbReference>
<evidence type="ECO:0000256" key="4">
    <source>
        <dbReference type="ARBA" id="ARBA00022729"/>
    </source>
</evidence>
<keyword evidence="2 8" id="KW-0349">Heme</keyword>
<proteinExistence type="predicted"/>
<evidence type="ECO:0000256" key="6">
    <source>
        <dbReference type="ARBA" id="ARBA00023002"/>
    </source>
</evidence>
<accession>A0ABR9B8D9</accession>
<organism evidence="10 11">
    <name type="scientific">Thauera sedimentorum</name>
    <dbReference type="NCBI Taxonomy" id="2767595"/>
    <lineage>
        <taxon>Bacteria</taxon>
        <taxon>Pseudomonadati</taxon>
        <taxon>Pseudomonadota</taxon>
        <taxon>Betaproteobacteria</taxon>
        <taxon>Rhodocyclales</taxon>
        <taxon>Zoogloeaceae</taxon>
        <taxon>Thauera</taxon>
    </lineage>
</organism>
<dbReference type="SUPFAM" id="SSF46626">
    <property type="entry name" value="Cytochrome c"/>
    <property type="match status" value="2"/>
</dbReference>
<reference evidence="11" key="1">
    <citation type="submission" date="2023-07" db="EMBL/GenBank/DDBJ databases">
        <title>Thauera sp. CAU 1555 isolated from sand of Yaerae Beach.</title>
        <authorList>
            <person name="Kim W."/>
        </authorList>
    </citation>
    <scope>NUCLEOTIDE SEQUENCE [LARGE SCALE GENOMIC DNA]</scope>
    <source>
        <strain evidence="11">CAU 1555</strain>
    </source>
</reference>
<evidence type="ECO:0000256" key="8">
    <source>
        <dbReference type="PROSITE-ProRule" id="PRU00433"/>
    </source>
</evidence>
<keyword evidence="7 8" id="KW-0408">Iron</keyword>
<keyword evidence="3 8" id="KW-0479">Metal-binding</keyword>
<feature type="domain" description="Cytochrome c" evidence="9">
    <location>
        <begin position="42"/>
        <end position="143"/>
    </location>
</feature>
<evidence type="ECO:0000256" key="1">
    <source>
        <dbReference type="ARBA" id="ARBA00004418"/>
    </source>
</evidence>
<dbReference type="PANTHER" id="PTHR30600:SF7">
    <property type="entry name" value="CYTOCHROME C PEROXIDASE-RELATED"/>
    <property type="match status" value="1"/>
</dbReference>
<dbReference type="InterPro" id="IPR004852">
    <property type="entry name" value="Di-haem_cyt_c_peroxidsae"/>
</dbReference>
<evidence type="ECO:0000259" key="9">
    <source>
        <dbReference type="PROSITE" id="PS51007"/>
    </source>
</evidence>
<dbReference type="InterPro" id="IPR026259">
    <property type="entry name" value="MauG/Cytc_peroxidase"/>
</dbReference>
<evidence type="ECO:0000256" key="3">
    <source>
        <dbReference type="ARBA" id="ARBA00022723"/>
    </source>
</evidence>
<dbReference type="PANTHER" id="PTHR30600">
    <property type="entry name" value="CYTOCHROME C PEROXIDASE-RELATED"/>
    <property type="match status" value="1"/>
</dbReference>
<sequence>MTWRDAPPAPQVAPPSIPMSEAVRRLEPITPLPQGADQLDAGRAALGERLFHDPILSHDRSISCASCHPLDRGGMDGLARSRGVGDALGQVNAPTIFNARFNFAQFWDGRAATLEAQVAGPIHNPVEMASDWKEVVARLSADDTYREAFAREYPEQGITPDTIARAISAFERTLTTPDSRLDRYLRGETQALSDDEKEGYARFKALGCASCHQGVNIGGNLYQRFGVLGDYFADRGEQTTADLGRFNVTGEEADRHVFKVPSLRNVALTAPYFHDAGADTLEDAVDIMARYQLGRSLSDEDRRLLVAFLHTLTGNFRGKALE</sequence>
<gene>
    <name evidence="10" type="ORF">IFO67_06965</name>
</gene>
<name>A0ABR9B8D9_9RHOO</name>
<dbReference type="GO" id="GO:0004601">
    <property type="term" value="F:peroxidase activity"/>
    <property type="evidence" value="ECO:0007669"/>
    <property type="project" value="UniProtKB-KW"/>
</dbReference>
<keyword evidence="5" id="KW-0574">Periplasm</keyword>
<dbReference type="PROSITE" id="PS51007">
    <property type="entry name" value="CYTC"/>
    <property type="match status" value="2"/>
</dbReference>
<dbReference type="InterPro" id="IPR036909">
    <property type="entry name" value="Cyt_c-like_dom_sf"/>
</dbReference>
<protein>
    <submittedName>
        <fullName evidence="10">Cytochrome-c peroxidase</fullName>
    </submittedName>
</protein>
<dbReference type="Gene3D" id="1.10.760.10">
    <property type="entry name" value="Cytochrome c-like domain"/>
    <property type="match status" value="2"/>
</dbReference>
<keyword evidence="11" id="KW-1185">Reference proteome</keyword>
<evidence type="ECO:0000256" key="2">
    <source>
        <dbReference type="ARBA" id="ARBA00022617"/>
    </source>
</evidence>
<comment type="caution">
    <text evidence="10">The sequence shown here is derived from an EMBL/GenBank/DDBJ whole genome shotgun (WGS) entry which is preliminary data.</text>
</comment>
<dbReference type="EMBL" id="JACYTO010000001">
    <property type="protein sequence ID" value="MBD8502622.1"/>
    <property type="molecule type" value="Genomic_DNA"/>
</dbReference>
<evidence type="ECO:0000256" key="5">
    <source>
        <dbReference type="ARBA" id="ARBA00022764"/>
    </source>
</evidence>
<dbReference type="PIRSF" id="PIRSF000294">
    <property type="entry name" value="Cytochrome-c_peroxidase"/>
    <property type="match status" value="1"/>
</dbReference>
<comment type="subcellular location">
    <subcellularLocation>
        <location evidence="1">Periplasm</location>
    </subcellularLocation>
</comment>
<keyword evidence="4" id="KW-0732">Signal</keyword>
<dbReference type="Proteomes" id="UP000603602">
    <property type="component" value="Unassembled WGS sequence"/>
</dbReference>
<feature type="domain" description="Cytochrome c" evidence="9">
    <location>
        <begin position="194"/>
        <end position="313"/>
    </location>
</feature>
<evidence type="ECO:0000313" key="11">
    <source>
        <dbReference type="Proteomes" id="UP000603602"/>
    </source>
</evidence>
<dbReference type="InterPro" id="IPR051395">
    <property type="entry name" value="Cytochrome_c_Peroxidase/MauG"/>
</dbReference>
<evidence type="ECO:0000256" key="7">
    <source>
        <dbReference type="ARBA" id="ARBA00023004"/>
    </source>
</evidence>
<evidence type="ECO:0000313" key="10">
    <source>
        <dbReference type="EMBL" id="MBD8502622.1"/>
    </source>
</evidence>
<dbReference type="Pfam" id="PF03150">
    <property type="entry name" value="CCP_MauG"/>
    <property type="match status" value="1"/>
</dbReference>